<accession>A0A834MHU0</accession>
<dbReference type="Proteomes" id="UP000625711">
    <property type="component" value="Unassembled WGS sequence"/>
</dbReference>
<keyword evidence="3" id="KW-1185">Reference proteome</keyword>
<dbReference type="AlphaFoldDB" id="A0A834MHU0"/>
<sequence>MMKASKTGDLLKKERRLGQLDEKINFEKVLISSGVLVLQKMARASPPPEVSTVYFPSAVVENDARPGVAVTAETNMPAVGVVDKTTTHTAPLQLTWETTEITTTTQTQRSAILRNHTDDKFVTRRPKIHEILSLGNDSAGNHRQAPTAFGKVLYVRPSPSEVIRNRTTPSNTTEQLTFSTLPNRITATAVAASTPSLGRHQIPVESSAAAAVGSAAPSPVPGPRGESTPHRRLNETIDKVSFGVRIVFGSGPATIPLAF</sequence>
<gene>
    <name evidence="2" type="ORF">GWI33_005686</name>
</gene>
<name>A0A834MHU0_RHYFE</name>
<feature type="region of interest" description="Disordered" evidence="1">
    <location>
        <begin position="210"/>
        <end position="230"/>
    </location>
</feature>
<evidence type="ECO:0000313" key="2">
    <source>
        <dbReference type="EMBL" id="KAF7280620.1"/>
    </source>
</evidence>
<dbReference type="EMBL" id="JAACXV010000279">
    <property type="protein sequence ID" value="KAF7280620.1"/>
    <property type="molecule type" value="Genomic_DNA"/>
</dbReference>
<reference evidence="2" key="1">
    <citation type="submission" date="2020-08" db="EMBL/GenBank/DDBJ databases">
        <title>Genome sequencing and assembly of the red palm weevil Rhynchophorus ferrugineus.</title>
        <authorList>
            <person name="Dias G.B."/>
            <person name="Bergman C.M."/>
            <person name="Manee M."/>
        </authorList>
    </citation>
    <scope>NUCLEOTIDE SEQUENCE</scope>
    <source>
        <strain evidence="2">AA-2017</strain>
        <tissue evidence="2">Whole larva</tissue>
    </source>
</reference>
<comment type="caution">
    <text evidence="2">The sequence shown here is derived from an EMBL/GenBank/DDBJ whole genome shotgun (WGS) entry which is preliminary data.</text>
</comment>
<evidence type="ECO:0000256" key="1">
    <source>
        <dbReference type="SAM" id="MobiDB-lite"/>
    </source>
</evidence>
<evidence type="ECO:0000313" key="3">
    <source>
        <dbReference type="Proteomes" id="UP000625711"/>
    </source>
</evidence>
<proteinExistence type="predicted"/>
<protein>
    <submittedName>
        <fullName evidence="2">Uncharacterized protein</fullName>
    </submittedName>
</protein>
<organism evidence="2 3">
    <name type="scientific">Rhynchophorus ferrugineus</name>
    <name type="common">Red palm weevil</name>
    <name type="synonym">Curculio ferrugineus</name>
    <dbReference type="NCBI Taxonomy" id="354439"/>
    <lineage>
        <taxon>Eukaryota</taxon>
        <taxon>Metazoa</taxon>
        <taxon>Ecdysozoa</taxon>
        <taxon>Arthropoda</taxon>
        <taxon>Hexapoda</taxon>
        <taxon>Insecta</taxon>
        <taxon>Pterygota</taxon>
        <taxon>Neoptera</taxon>
        <taxon>Endopterygota</taxon>
        <taxon>Coleoptera</taxon>
        <taxon>Polyphaga</taxon>
        <taxon>Cucujiformia</taxon>
        <taxon>Curculionidae</taxon>
        <taxon>Dryophthorinae</taxon>
        <taxon>Rhynchophorus</taxon>
    </lineage>
</organism>